<organism evidence="1">
    <name type="scientific">Pseudomonas phage Orisa03</name>
    <dbReference type="NCBI Taxonomy" id="3138542"/>
    <lineage>
        <taxon>Viruses</taxon>
    </lineage>
</organism>
<accession>A0AAU6W2L6</accession>
<dbReference type="EMBL" id="PP179327">
    <property type="protein sequence ID" value="XAI70768.1"/>
    <property type="molecule type" value="Genomic_DNA"/>
</dbReference>
<gene>
    <name evidence="1" type="ORF">Orisa03_00035</name>
</gene>
<sequence>MNRRWLFLLCASALPGCQTQAPEVRTQTVRVEIPIQVPCRVKAVDEPIFAAAALKKTDLLEVKVRALLAERRQRIGYEKQLKAGLTACQ</sequence>
<evidence type="ECO:0000313" key="1">
    <source>
        <dbReference type="EMBL" id="XAI70768.1"/>
    </source>
</evidence>
<proteinExistence type="predicted"/>
<name>A0AAU6W2L6_9VIRU</name>
<reference evidence="1" key="1">
    <citation type="journal article" date="2024" name="J. Gen. Virol.">
        <title>Novel phages of Pseudomonas syringae unveil numerous potential auxiliary metabolic genes.</title>
        <authorList>
            <person name="Feltin C."/>
            <person name="Garneau J.R."/>
            <person name="Morris C.E."/>
            <person name="Berard A."/>
            <person name="Torres-Barcelo C."/>
        </authorList>
    </citation>
    <scope>NUCLEOTIDE SEQUENCE</scope>
</reference>
<protein>
    <submittedName>
        <fullName evidence="1">Outer membrane spanin component</fullName>
    </submittedName>
</protein>